<dbReference type="EMBL" id="JANPWZ010000286">
    <property type="protein sequence ID" value="KAJ3577930.1"/>
    <property type="molecule type" value="Genomic_DNA"/>
</dbReference>
<name>A0A9W8TQ95_9PEZI</name>
<reference evidence="7" key="1">
    <citation type="submission" date="2022-07" db="EMBL/GenBank/DDBJ databases">
        <title>Genome Sequence of Xylaria arbuscula.</title>
        <authorList>
            <person name="Buettner E."/>
        </authorList>
    </citation>
    <scope>NUCLEOTIDE SEQUENCE</scope>
    <source>
        <strain evidence="7">VT107</strain>
    </source>
</reference>
<evidence type="ECO:0000313" key="8">
    <source>
        <dbReference type="Proteomes" id="UP001148614"/>
    </source>
</evidence>
<comment type="caution">
    <text evidence="7">The sequence shown here is derived from an EMBL/GenBank/DDBJ whole genome shotgun (WGS) entry which is preliminary data.</text>
</comment>
<organism evidence="7 8">
    <name type="scientific">Xylaria arbuscula</name>
    <dbReference type="NCBI Taxonomy" id="114810"/>
    <lineage>
        <taxon>Eukaryota</taxon>
        <taxon>Fungi</taxon>
        <taxon>Dikarya</taxon>
        <taxon>Ascomycota</taxon>
        <taxon>Pezizomycotina</taxon>
        <taxon>Sordariomycetes</taxon>
        <taxon>Xylariomycetidae</taxon>
        <taxon>Xylariales</taxon>
        <taxon>Xylariaceae</taxon>
        <taxon>Xylaria</taxon>
    </lineage>
</organism>
<gene>
    <name evidence="7" type="ORF">NPX13_g2638</name>
</gene>
<protein>
    <recommendedName>
        <fullName evidence="6">FAD-binding PCMH-type domain-containing protein</fullName>
    </recommendedName>
</protein>
<proteinExistence type="inferred from homology"/>
<dbReference type="AlphaFoldDB" id="A0A9W8TQ95"/>
<feature type="signal peptide" evidence="5">
    <location>
        <begin position="1"/>
        <end position="17"/>
    </location>
</feature>
<feature type="domain" description="FAD-binding PCMH-type" evidence="6">
    <location>
        <begin position="52"/>
        <end position="226"/>
    </location>
</feature>
<dbReference type="PANTHER" id="PTHR42973:SF13">
    <property type="entry name" value="FAD-BINDING PCMH-TYPE DOMAIN-CONTAINING PROTEIN"/>
    <property type="match status" value="1"/>
</dbReference>
<dbReference type="InterPro" id="IPR016169">
    <property type="entry name" value="FAD-bd_PCMH_sub2"/>
</dbReference>
<dbReference type="InterPro" id="IPR016166">
    <property type="entry name" value="FAD-bd_PCMH"/>
</dbReference>
<keyword evidence="3" id="KW-0274">FAD</keyword>
<dbReference type="Pfam" id="PF01565">
    <property type="entry name" value="FAD_binding_4"/>
    <property type="match status" value="1"/>
</dbReference>
<sequence length="506" mass="55219">MRASLLFLLFSAKLSRADTCSTIATQTDIEVAYPLDLDYIDEQSKYWSTSCSSLKPSCILFPVSASEVSTIIQTINDGDESFAIKSGGHNPNNYYSSVAGGPLISTARLTEAIIDSNTGVLKMGPGNRLDDIAEKLQGSGWTFVGGRIGNTGTGGLMLGGGLSYMSAQYGWAASSALEYEVVLANGTIVTASDTENADLARALRGGGNNLSSVGIVTTYTLQTYRQADIWGGNVIFLHTDEVASNLLKAVRDFTEYNTDPRAAVIVTAERSTGLVIPELIDIELLDTWILFLFYDGPSPPADLFRNFTEAGVPVANFAKQRTYSEYISGSNWVVVKGSVVQIGTETIPLPSSQDSDVVMEGIHAHWRDVSASTLLELGGIASIAYQPFPKAIATQAKARAPDLIDADDDVDRLILELNYSFIPQIDYQKMGDVLEATYTGVRERVVGWQEEGILSDVYCPIFLNYGFYRQDYWARLKPESRAFAQEVAAKYDPDDFFRNRTGGWKP</sequence>
<dbReference type="PROSITE" id="PS51387">
    <property type="entry name" value="FAD_PCMH"/>
    <property type="match status" value="1"/>
</dbReference>
<dbReference type="InterPro" id="IPR036318">
    <property type="entry name" value="FAD-bd_PCMH-like_sf"/>
</dbReference>
<dbReference type="Gene3D" id="3.30.465.10">
    <property type="match status" value="1"/>
</dbReference>
<dbReference type="PANTHER" id="PTHR42973">
    <property type="entry name" value="BINDING OXIDOREDUCTASE, PUTATIVE (AFU_ORTHOLOGUE AFUA_1G17690)-RELATED"/>
    <property type="match status" value="1"/>
</dbReference>
<dbReference type="Proteomes" id="UP001148614">
    <property type="component" value="Unassembled WGS sequence"/>
</dbReference>
<evidence type="ECO:0000256" key="4">
    <source>
        <dbReference type="ARBA" id="ARBA00023002"/>
    </source>
</evidence>
<evidence type="ECO:0000256" key="1">
    <source>
        <dbReference type="ARBA" id="ARBA00005466"/>
    </source>
</evidence>
<keyword evidence="8" id="KW-1185">Reference proteome</keyword>
<dbReference type="InterPro" id="IPR050416">
    <property type="entry name" value="FAD-linked_Oxidoreductase"/>
</dbReference>
<evidence type="ECO:0000256" key="2">
    <source>
        <dbReference type="ARBA" id="ARBA00022630"/>
    </source>
</evidence>
<dbReference type="GO" id="GO:0016491">
    <property type="term" value="F:oxidoreductase activity"/>
    <property type="evidence" value="ECO:0007669"/>
    <property type="project" value="UniProtKB-KW"/>
</dbReference>
<evidence type="ECO:0000256" key="5">
    <source>
        <dbReference type="SAM" id="SignalP"/>
    </source>
</evidence>
<comment type="similarity">
    <text evidence="1">Belongs to the oxygen-dependent FAD-linked oxidoreductase family.</text>
</comment>
<keyword evidence="4" id="KW-0560">Oxidoreductase</keyword>
<feature type="chain" id="PRO_5040793924" description="FAD-binding PCMH-type domain-containing protein" evidence="5">
    <location>
        <begin position="18"/>
        <end position="506"/>
    </location>
</feature>
<accession>A0A9W8TQ95</accession>
<evidence type="ECO:0000313" key="7">
    <source>
        <dbReference type="EMBL" id="KAJ3577930.1"/>
    </source>
</evidence>
<keyword evidence="2" id="KW-0285">Flavoprotein</keyword>
<dbReference type="InterPro" id="IPR006094">
    <property type="entry name" value="Oxid_FAD_bind_N"/>
</dbReference>
<keyword evidence="5" id="KW-0732">Signal</keyword>
<dbReference type="GO" id="GO:0071949">
    <property type="term" value="F:FAD binding"/>
    <property type="evidence" value="ECO:0007669"/>
    <property type="project" value="InterPro"/>
</dbReference>
<evidence type="ECO:0000259" key="6">
    <source>
        <dbReference type="PROSITE" id="PS51387"/>
    </source>
</evidence>
<evidence type="ECO:0000256" key="3">
    <source>
        <dbReference type="ARBA" id="ARBA00022827"/>
    </source>
</evidence>
<dbReference type="VEuPathDB" id="FungiDB:F4678DRAFT_470416"/>
<dbReference type="SUPFAM" id="SSF56176">
    <property type="entry name" value="FAD-binding/transporter-associated domain-like"/>
    <property type="match status" value="1"/>
</dbReference>